<keyword evidence="4" id="KW-0472">Membrane</keyword>
<evidence type="ECO:0000256" key="1">
    <source>
        <dbReference type="ARBA" id="ARBA00022443"/>
    </source>
</evidence>
<evidence type="ECO:0000256" key="2">
    <source>
        <dbReference type="PROSITE-ProRule" id="PRU00192"/>
    </source>
</evidence>
<gene>
    <name evidence="7" type="ORF">BASA50_004817</name>
</gene>
<dbReference type="SUPFAM" id="SSF50044">
    <property type="entry name" value="SH3-domain"/>
    <property type="match status" value="1"/>
</dbReference>
<evidence type="ECO:0000313" key="8">
    <source>
        <dbReference type="Proteomes" id="UP001648503"/>
    </source>
</evidence>
<feature type="compositionally biased region" description="Low complexity" evidence="3">
    <location>
        <begin position="162"/>
        <end position="175"/>
    </location>
</feature>
<dbReference type="EMBL" id="JAFCIX010000176">
    <property type="protein sequence ID" value="KAH6596883.1"/>
    <property type="molecule type" value="Genomic_DNA"/>
</dbReference>
<reference evidence="7 8" key="1">
    <citation type="submission" date="2021-02" db="EMBL/GenBank/DDBJ databases">
        <title>Variation within the Batrachochytrium salamandrivorans European outbreak.</title>
        <authorList>
            <person name="Kelly M."/>
            <person name="Pasmans F."/>
            <person name="Shea T.P."/>
            <person name="Munoz J.F."/>
            <person name="Carranza S."/>
            <person name="Cuomo C.A."/>
            <person name="Martel A."/>
        </authorList>
    </citation>
    <scope>NUCLEOTIDE SEQUENCE [LARGE SCALE GENOMIC DNA]</scope>
    <source>
        <strain evidence="7 8">AMFP18/2</strain>
    </source>
</reference>
<feature type="region of interest" description="Disordered" evidence="3">
    <location>
        <begin position="159"/>
        <end position="207"/>
    </location>
</feature>
<dbReference type="InterPro" id="IPR036028">
    <property type="entry name" value="SH3-like_dom_sf"/>
</dbReference>
<evidence type="ECO:0000259" key="6">
    <source>
        <dbReference type="PROSITE" id="PS50002"/>
    </source>
</evidence>
<keyword evidence="5" id="KW-0732">Signal</keyword>
<comment type="caution">
    <text evidence="7">The sequence shown here is derived from an EMBL/GenBank/DDBJ whole genome shotgun (WGS) entry which is preliminary data.</text>
</comment>
<organism evidence="7 8">
    <name type="scientific">Batrachochytrium salamandrivorans</name>
    <dbReference type="NCBI Taxonomy" id="1357716"/>
    <lineage>
        <taxon>Eukaryota</taxon>
        <taxon>Fungi</taxon>
        <taxon>Fungi incertae sedis</taxon>
        <taxon>Chytridiomycota</taxon>
        <taxon>Chytridiomycota incertae sedis</taxon>
        <taxon>Chytridiomycetes</taxon>
        <taxon>Rhizophydiales</taxon>
        <taxon>Rhizophydiales incertae sedis</taxon>
        <taxon>Batrachochytrium</taxon>
    </lineage>
</organism>
<evidence type="ECO:0000256" key="3">
    <source>
        <dbReference type="SAM" id="MobiDB-lite"/>
    </source>
</evidence>
<feature type="transmembrane region" description="Helical" evidence="4">
    <location>
        <begin position="221"/>
        <end position="242"/>
    </location>
</feature>
<dbReference type="PROSITE" id="PS50002">
    <property type="entry name" value="SH3"/>
    <property type="match status" value="1"/>
</dbReference>
<dbReference type="Proteomes" id="UP001648503">
    <property type="component" value="Unassembled WGS sequence"/>
</dbReference>
<protein>
    <recommendedName>
        <fullName evidence="6">SH3 domain-containing protein</fullName>
    </recommendedName>
</protein>
<keyword evidence="1 2" id="KW-0728">SH3 domain</keyword>
<evidence type="ECO:0000256" key="4">
    <source>
        <dbReference type="SAM" id="Phobius"/>
    </source>
</evidence>
<feature type="chain" id="PRO_5045239063" description="SH3 domain-containing protein" evidence="5">
    <location>
        <begin position="22"/>
        <end position="453"/>
    </location>
</feature>
<dbReference type="InterPro" id="IPR001452">
    <property type="entry name" value="SH3_domain"/>
</dbReference>
<keyword evidence="4" id="KW-0812">Transmembrane</keyword>
<keyword evidence="4" id="KW-1133">Transmembrane helix</keyword>
<evidence type="ECO:0000313" key="7">
    <source>
        <dbReference type="EMBL" id="KAH6596883.1"/>
    </source>
</evidence>
<dbReference type="CDD" id="cd00174">
    <property type="entry name" value="SH3"/>
    <property type="match status" value="1"/>
</dbReference>
<sequence>MRTAALLAMHTVGWWIPCVQGIVAFSPSAASAVSVVSAASTNLQPAGVSLEAAHPPSTEQLKTSIQTTQYGCSVPSYTKVPSFSIRNDLDVAVLISWANFSCFEIPYQVINPHSVSIQPSFLDYIWIARISSNDNNGNGNILSSFSSKLDSDPIWTIKAQGSSSSTSPTTPSRTTLESGAVGSTTDAASHSRISDKAPPGVHDDSGDISGWHPGARLSGKMLILMLSLVGVAVIVALCGVMYMRGRWIAAHNANIMSRRSQIEAKKLPTIIYASMPFMGMQSASNQSIMGKQKQTQTQKRSSSLHGPLALLTGDCSMQSTLFDQSAENDIPSPTPMLDGVMGDLSSVRMSFLSVVLAAPSKAAMNEQTQSQSHELDPERGLPYGDYDNPIIGIPPVPNSVHVVLHPHISQEEDELDIVPGDRVLIQKVYSDEWALVYNTCGIEGVVPCYCFEA</sequence>
<accession>A0ABQ8FEX8</accession>
<proteinExistence type="predicted"/>
<name>A0ABQ8FEX8_9FUNG</name>
<evidence type="ECO:0000256" key="5">
    <source>
        <dbReference type="SAM" id="SignalP"/>
    </source>
</evidence>
<feature type="signal peptide" evidence="5">
    <location>
        <begin position="1"/>
        <end position="21"/>
    </location>
</feature>
<dbReference type="Gene3D" id="2.30.30.40">
    <property type="entry name" value="SH3 Domains"/>
    <property type="match status" value="1"/>
</dbReference>
<keyword evidence="8" id="KW-1185">Reference proteome</keyword>
<feature type="domain" description="SH3" evidence="6">
    <location>
        <begin position="396"/>
        <end position="453"/>
    </location>
</feature>